<evidence type="ECO:0000256" key="2">
    <source>
        <dbReference type="ARBA" id="ARBA00005289"/>
    </source>
</evidence>
<proteinExistence type="inferred from homology"/>
<feature type="binding site" evidence="9 10">
    <location>
        <position position="90"/>
    </location>
    <ligand>
        <name>Mg(2+)</name>
        <dbReference type="ChEBI" id="CHEBI:18420"/>
        <label>2</label>
    </ligand>
</feature>
<keyword evidence="4 9" id="KW-0997">Cell inner membrane</keyword>
<dbReference type="InterPro" id="IPR020550">
    <property type="entry name" value="Inositol_monophosphatase_CS"/>
</dbReference>
<evidence type="ECO:0000256" key="7">
    <source>
        <dbReference type="ARBA" id="ARBA00022842"/>
    </source>
</evidence>
<comment type="similarity">
    <text evidence="2 9">Belongs to the inositol monophosphatase superfamily. CysQ family.</text>
</comment>
<keyword evidence="6 9" id="KW-0378">Hydrolase</keyword>
<dbReference type="InterPro" id="IPR020583">
    <property type="entry name" value="Inositol_monoP_metal-BS"/>
</dbReference>
<dbReference type="GO" id="GO:0000287">
    <property type="term" value="F:magnesium ion binding"/>
    <property type="evidence" value="ECO:0007669"/>
    <property type="project" value="UniProtKB-UniRule"/>
</dbReference>
<evidence type="ECO:0000256" key="10">
    <source>
        <dbReference type="PIRSR" id="PIRSR600760-2"/>
    </source>
</evidence>
<keyword evidence="8 9" id="KW-0472">Membrane</keyword>
<evidence type="ECO:0000256" key="8">
    <source>
        <dbReference type="ARBA" id="ARBA00023136"/>
    </source>
</evidence>
<dbReference type="Pfam" id="PF00459">
    <property type="entry name" value="Inositol_P"/>
    <property type="match status" value="1"/>
</dbReference>
<dbReference type="GO" id="GO:0005886">
    <property type="term" value="C:plasma membrane"/>
    <property type="evidence" value="ECO:0007669"/>
    <property type="project" value="UniProtKB-SubCell"/>
</dbReference>
<dbReference type="GO" id="GO:0046854">
    <property type="term" value="P:phosphatidylinositol phosphate biosynthetic process"/>
    <property type="evidence" value="ECO:0007669"/>
    <property type="project" value="InterPro"/>
</dbReference>
<sequence>MSASPAKNILLESVIEIAKSAGDLIMKIYQEKIDVNHKSDGSPVTLADEMANAYILQKLPSLLPGVLIVSEESVGSQIDFQACEHFWLVDPLDGTKEFLSKNGQFTVNIALIERGLPILGVVYAPALDCLYAGDKTSAFTETLGNRMPISCRTVPDEGLTVVGSRSHGDDQALNALLDGKAVHEIIPMGSSLKLCLVAAGKADLYPRLGRTMEWDIAAGHAILLAAGGVINDLKGKPLSYGKPGFENPHFVASARPLATI</sequence>
<keyword evidence="3 9" id="KW-1003">Cell membrane</keyword>
<dbReference type="PANTHER" id="PTHR43028">
    <property type="entry name" value="3'(2'),5'-BISPHOSPHATE NUCLEOTIDASE 1"/>
    <property type="match status" value="1"/>
</dbReference>
<dbReference type="InterPro" id="IPR050725">
    <property type="entry name" value="CysQ/Inositol_MonoPase"/>
</dbReference>
<dbReference type="EC" id="3.1.3.7" evidence="9"/>
<dbReference type="HAMAP" id="MF_02095">
    <property type="entry name" value="CysQ"/>
    <property type="match status" value="1"/>
</dbReference>
<evidence type="ECO:0000256" key="6">
    <source>
        <dbReference type="ARBA" id="ARBA00022801"/>
    </source>
</evidence>
<feature type="binding site" evidence="10">
    <location>
        <position position="71"/>
    </location>
    <ligand>
        <name>Mg(2+)</name>
        <dbReference type="ChEBI" id="CHEBI:18420"/>
        <label>1</label>
        <note>catalytic</note>
    </ligand>
</feature>
<protein>
    <recommendedName>
        <fullName evidence="9">3'(2'),5'-bisphosphate nucleotidase CysQ</fullName>
        <ecNumber evidence="9">3.1.3.7</ecNumber>
    </recommendedName>
    <alternativeName>
        <fullName evidence="9">3'(2'),5-bisphosphonucleoside 3'(2')-phosphohydrolase</fullName>
    </alternativeName>
    <alternativeName>
        <fullName evidence="9">3'-phosphoadenosine 5'-phosphate phosphatase</fullName>
        <shortName evidence="9">PAP phosphatase</shortName>
    </alternativeName>
</protein>
<comment type="cofactor">
    <cofactor evidence="9 10">
        <name>Mg(2+)</name>
        <dbReference type="ChEBI" id="CHEBI:18420"/>
    </cofactor>
</comment>
<dbReference type="CDD" id="cd01638">
    <property type="entry name" value="CysQ"/>
    <property type="match status" value="1"/>
</dbReference>
<dbReference type="EMBL" id="CP015017">
    <property type="protein sequence ID" value="APC00483.1"/>
    <property type="molecule type" value="Genomic_DNA"/>
</dbReference>
<keyword evidence="5 9" id="KW-0479">Metal-binding</keyword>
<organism evidence="11 12">
    <name type="scientific">Polynucleobacter asymbioticus</name>
    <dbReference type="NCBI Taxonomy" id="576611"/>
    <lineage>
        <taxon>Bacteria</taxon>
        <taxon>Pseudomonadati</taxon>
        <taxon>Pseudomonadota</taxon>
        <taxon>Betaproteobacteria</taxon>
        <taxon>Burkholderiales</taxon>
        <taxon>Burkholderiaceae</taxon>
        <taxon>Polynucleobacter</taxon>
    </lineage>
</organism>
<feature type="binding site" evidence="9">
    <location>
        <position position="71"/>
    </location>
    <ligand>
        <name>substrate</name>
    </ligand>
</feature>
<dbReference type="Proteomes" id="UP000182060">
    <property type="component" value="Chromosome"/>
</dbReference>
<feature type="binding site" evidence="10">
    <location>
        <position position="92"/>
    </location>
    <ligand>
        <name>Mg(2+)</name>
        <dbReference type="ChEBI" id="CHEBI:18420"/>
        <label>1</label>
        <note>catalytic</note>
    </ligand>
</feature>
<dbReference type="PROSITE" id="PS00630">
    <property type="entry name" value="IMP_2"/>
    <property type="match status" value="1"/>
</dbReference>
<feature type="binding site" evidence="9">
    <location>
        <position position="90"/>
    </location>
    <ligand>
        <name>Mg(2+)</name>
        <dbReference type="ChEBI" id="CHEBI:18420"/>
        <label>1</label>
    </ligand>
</feature>
<dbReference type="Gene3D" id="3.40.190.80">
    <property type="match status" value="1"/>
</dbReference>
<dbReference type="SUPFAM" id="SSF56655">
    <property type="entry name" value="Carbohydrate phosphatase"/>
    <property type="match status" value="1"/>
</dbReference>
<comment type="subcellular location">
    <subcellularLocation>
        <location evidence="9">Cell inner membrane</location>
        <topology evidence="9">Peripheral membrane protein</topology>
        <orientation evidence="9">Cytoplasmic side</orientation>
    </subcellularLocation>
</comment>
<dbReference type="Gene3D" id="3.30.540.10">
    <property type="entry name" value="Fructose-1,6-Bisphosphatase, subunit A, domain 1"/>
    <property type="match status" value="1"/>
</dbReference>
<keyword evidence="7 9" id="KW-0460">Magnesium</keyword>
<feature type="binding site" evidence="9">
    <location>
        <begin position="92"/>
        <end position="95"/>
    </location>
    <ligand>
        <name>substrate</name>
    </ligand>
</feature>
<dbReference type="NCBIfam" id="TIGR01331">
    <property type="entry name" value="bisphos_cysQ"/>
    <property type="match status" value="1"/>
</dbReference>
<dbReference type="GO" id="GO:0000103">
    <property type="term" value="P:sulfate assimilation"/>
    <property type="evidence" value="ECO:0007669"/>
    <property type="project" value="TreeGrafter"/>
</dbReference>
<dbReference type="GO" id="GO:0008441">
    <property type="term" value="F:3'(2'),5'-bisphosphate nucleotidase activity"/>
    <property type="evidence" value="ECO:0007669"/>
    <property type="project" value="UniProtKB-UniRule"/>
</dbReference>
<dbReference type="PANTHER" id="PTHR43028:SF5">
    <property type="entry name" value="3'(2'),5'-BISPHOSPHATE NUCLEOTIDASE 1"/>
    <property type="match status" value="1"/>
</dbReference>
<evidence type="ECO:0000256" key="4">
    <source>
        <dbReference type="ARBA" id="ARBA00022519"/>
    </source>
</evidence>
<dbReference type="AlphaFoldDB" id="A0AAC9ITX1"/>
<feature type="binding site" evidence="9 10">
    <location>
        <position position="93"/>
    </location>
    <ligand>
        <name>Mg(2+)</name>
        <dbReference type="ChEBI" id="CHEBI:18420"/>
        <label>2</label>
    </ligand>
</feature>
<evidence type="ECO:0000256" key="3">
    <source>
        <dbReference type="ARBA" id="ARBA00022475"/>
    </source>
</evidence>
<dbReference type="InterPro" id="IPR000760">
    <property type="entry name" value="Inositol_monophosphatase-like"/>
</dbReference>
<accession>A0AAC9ITX1</accession>
<evidence type="ECO:0000313" key="12">
    <source>
        <dbReference type="Proteomes" id="UP000182060"/>
    </source>
</evidence>
<dbReference type="GO" id="GO:0050427">
    <property type="term" value="P:3'-phosphoadenosine 5'-phosphosulfate metabolic process"/>
    <property type="evidence" value="ECO:0007669"/>
    <property type="project" value="TreeGrafter"/>
</dbReference>
<dbReference type="PROSITE" id="PS00629">
    <property type="entry name" value="IMP_1"/>
    <property type="match status" value="1"/>
</dbReference>
<feature type="binding site" evidence="9">
    <location>
        <position position="92"/>
    </location>
    <ligand>
        <name>Mg(2+)</name>
        <dbReference type="ChEBI" id="CHEBI:18420"/>
        <label>1</label>
    </ligand>
</feature>
<evidence type="ECO:0000256" key="9">
    <source>
        <dbReference type="HAMAP-Rule" id="MF_02095"/>
    </source>
</evidence>
<evidence type="ECO:0000313" key="11">
    <source>
        <dbReference type="EMBL" id="APC00483.1"/>
    </source>
</evidence>
<evidence type="ECO:0000256" key="1">
    <source>
        <dbReference type="ARBA" id="ARBA00001625"/>
    </source>
</evidence>
<reference evidence="11" key="1">
    <citation type="journal article" date="2017" name="Appl. Environ. Microbiol.">
        <title>Microdiversification of a pelagic Polynucleobacter species is mainly driven by acquisition of genomic islands from a partially interspecific gene pool.</title>
        <authorList>
            <person name="Hoetzinger M."/>
            <person name="Hahn M.W."/>
            <person name="Jezberova J."/>
            <person name="Schmidt J."/>
            <person name="Koll U."/>
        </authorList>
    </citation>
    <scope>NUCLEOTIDE SEQUENCE</scope>
    <source>
        <strain evidence="11">MWH-RechtKol4</strain>
    </source>
</reference>
<feature type="binding site" evidence="9">
    <location>
        <position position="215"/>
    </location>
    <ligand>
        <name>Mg(2+)</name>
        <dbReference type="ChEBI" id="CHEBI:18420"/>
        <label>2</label>
    </ligand>
</feature>
<comment type="function">
    <text evidence="9">Converts adenosine-3',5'-bisphosphate (PAP) to AMP.</text>
</comment>
<comment type="catalytic activity">
    <reaction evidence="1 9">
        <text>adenosine 3',5'-bisphosphate + H2O = AMP + phosphate</text>
        <dbReference type="Rhea" id="RHEA:10040"/>
        <dbReference type="ChEBI" id="CHEBI:15377"/>
        <dbReference type="ChEBI" id="CHEBI:43474"/>
        <dbReference type="ChEBI" id="CHEBI:58343"/>
        <dbReference type="ChEBI" id="CHEBI:456215"/>
        <dbReference type="EC" id="3.1.3.7"/>
    </reaction>
</comment>
<name>A0AAC9ITX1_9BURK</name>
<gene>
    <name evidence="9" type="primary">cysQ</name>
    <name evidence="11" type="ORF">AOC25_02025</name>
</gene>
<feature type="binding site" evidence="9">
    <location>
        <position position="71"/>
    </location>
    <ligand>
        <name>Mg(2+)</name>
        <dbReference type="ChEBI" id="CHEBI:18420"/>
        <label>1</label>
    </ligand>
</feature>
<dbReference type="RefSeq" id="WP_071538712.1">
    <property type="nucleotide sequence ID" value="NZ_CP015016.1"/>
</dbReference>
<dbReference type="InterPro" id="IPR006240">
    <property type="entry name" value="CysQ"/>
</dbReference>
<evidence type="ECO:0000256" key="5">
    <source>
        <dbReference type="ARBA" id="ARBA00022723"/>
    </source>
</evidence>
<feature type="binding site" evidence="10">
    <location>
        <position position="215"/>
    </location>
    <ligand>
        <name>Mg(2+)</name>
        <dbReference type="ChEBI" id="CHEBI:18420"/>
        <label>1</label>
        <note>catalytic</note>
    </ligand>
</feature>
<feature type="binding site" evidence="9">
    <location>
        <position position="215"/>
    </location>
    <ligand>
        <name>substrate</name>
    </ligand>
</feature>